<evidence type="ECO:0000313" key="2">
    <source>
        <dbReference type="EMBL" id="MCI34496.1"/>
    </source>
</evidence>
<feature type="compositionally biased region" description="Polar residues" evidence="1">
    <location>
        <begin position="67"/>
        <end position="76"/>
    </location>
</feature>
<proteinExistence type="predicted"/>
<evidence type="ECO:0000256" key="1">
    <source>
        <dbReference type="SAM" id="MobiDB-lite"/>
    </source>
</evidence>
<feature type="region of interest" description="Disordered" evidence="1">
    <location>
        <begin position="1"/>
        <end position="140"/>
    </location>
</feature>
<keyword evidence="3" id="KW-1185">Reference proteome</keyword>
<feature type="compositionally biased region" description="Polar residues" evidence="1">
    <location>
        <begin position="8"/>
        <end position="35"/>
    </location>
</feature>
<feature type="compositionally biased region" description="Basic and acidic residues" evidence="1">
    <location>
        <begin position="130"/>
        <end position="140"/>
    </location>
</feature>
<feature type="compositionally biased region" description="Basic and acidic residues" evidence="1">
    <location>
        <begin position="77"/>
        <end position="88"/>
    </location>
</feature>
<organism evidence="2 3">
    <name type="scientific">Trifolium medium</name>
    <dbReference type="NCBI Taxonomy" id="97028"/>
    <lineage>
        <taxon>Eukaryota</taxon>
        <taxon>Viridiplantae</taxon>
        <taxon>Streptophyta</taxon>
        <taxon>Embryophyta</taxon>
        <taxon>Tracheophyta</taxon>
        <taxon>Spermatophyta</taxon>
        <taxon>Magnoliopsida</taxon>
        <taxon>eudicotyledons</taxon>
        <taxon>Gunneridae</taxon>
        <taxon>Pentapetalae</taxon>
        <taxon>rosids</taxon>
        <taxon>fabids</taxon>
        <taxon>Fabales</taxon>
        <taxon>Fabaceae</taxon>
        <taxon>Papilionoideae</taxon>
        <taxon>50 kb inversion clade</taxon>
        <taxon>NPAAA clade</taxon>
        <taxon>Hologalegina</taxon>
        <taxon>IRL clade</taxon>
        <taxon>Trifolieae</taxon>
        <taxon>Trifolium</taxon>
    </lineage>
</organism>
<feature type="compositionally biased region" description="Polar residues" evidence="1">
    <location>
        <begin position="90"/>
        <end position="118"/>
    </location>
</feature>
<name>A0A392RF87_9FABA</name>
<accession>A0A392RF87</accession>
<dbReference type="EMBL" id="LXQA010214211">
    <property type="protein sequence ID" value="MCI34496.1"/>
    <property type="molecule type" value="Genomic_DNA"/>
</dbReference>
<dbReference type="Proteomes" id="UP000265520">
    <property type="component" value="Unassembled WGS sequence"/>
</dbReference>
<feature type="non-terminal residue" evidence="2">
    <location>
        <position position="140"/>
    </location>
</feature>
<reference evidence="2 3" key="1">
    <citation type="journal article" date="2018" name="Front. Plant Sci.">
        <title>Red Clover (Trifolium pratense) and Zigzag Clover (T. medium) - A Picture of Genomic Similarities and Differences.</title>
        <authorList>
            <person name="Dluhosova J."/>
            <person name="Istvanek J."/>
            <person name="Nedelnik J."/>
            <person name="Repkova J."/>
        </authorList>
    </citation>
    <scope>NUCLEOTIDE SEQUENCE [LARGE SCALE GENOMIC DNA]</scope>
    <source>
        <strain evidence="3">cv. 10/8</strain>
        <tissue evidence="2">Leaf</tissue>
    </source>
</reference>
<evidence type="ECO:0000313" key="3">
    <source>
        <dbReference type="Proteomes" id="UP000265520"/>
    </source>
</evidence>
<comment type="caution">
    <text evidence="2">The sequence shown here is derived from an EMBL/GenBank/DDBJ whole genome shotgun (WGS) entry which is preliminary data.</text>
</comment>
<sequence length="140" mass="14734">SDRFKAISPSSYTSSNTKAEASTQVNDIKSPSSSPLVLRSGTGNAEIGRPSLPKVSEGSVKAADASSKIQESVQQSRWKDITSDRFKDISPSSYTSSNTKDTKAEASTQVNGIKSPSSPLVLRSGTGNAENDRPSLPKVS</sequence>
<dbReference type="AlphaFoldDB" id="A0A392RF87"/>
<protein>
    <submittedName>
        <fullName evidence="2">Putative leucine-rich repeat-containing protein</fullName>
    </submittedName>
</protein>
<feature type="non-terminal residue" evidence="2">
    <location>
        <position position="1"/>
    </location>
</feature>